<dbReference type="Gene3D" id="3.40.50.2300">
    <property type="match status" value="2"/>
</dbReference>
<proteinExistence type="predicted"/>
<keyword evidence="2" id="KW-0238">DNA-binding</keyword>
<keyword evidence="6" id="KW-1185">Reference proteome</keyword>
<dbReference type="InterPro" id="IPR046335">
    <property type="entry name" value="LacI/GalR-like_sensor"/>
</dbReference>
<dbReference type="CDD" id="cd01392">
    <property type="entry name" value="HTH_LacI"/>
    <property type="match status" value="1"/>
</dbReference>
<dbReference type="SUPFAM" id="SSF47413">
    <property type="entry name" value="lambda repressor-like DNA-binding domains"/>
    <property type="match status" value="1"/>
</dbReference>
<name>A0ABQ5JTB2_9LACO</name>
<dbReference type="PRINTS" id="PR00036">
    <property type="entry name" value="HTHLACI"/>
</dbReference>
<dbReference type="InterPro" id="IPR000843">
    <property type="entry name" value="HTH_LacI"/>
</dbReference>
<dbReference type="Proteomes" id="UP001628078">
    <property type="component" value="Unassembled WGS sequence"/>
</dbReference>
<dbReference type="Gene3D" id="1.10.260.40">
    <property type="entry name" value="lambda repressor-like DNA-binding domains"/>
    <property type="match status" value="1"/>
</dbReference>
<dbReference type="Pfam" id="PF13377">
    <property type="entry name" value="Peripla_BP_3"/>
    <property type="match status" value="1"/>
</dbReference>
<dbReference type="PANTHER" id="PTHR30146">
    <property type="entry name" value="LACI-RELATED TRANSCRIPTIONAL REPRESSOR"/>
    <property type="match status" value="1"/>
</dbReference>
<dbReference type="RefSeq" id="WP_407883872.1">
    <property type="nucleotide sequence ID" value="NZ_BQXO01000003.1"/>
</dbReference>
<protein>
    <submittedName>
        <fullName evidence="5">LacI family transcriptional regulator</fullName>
    </submittedName>
</protein>
<dbReference type="InterPro" id="IPR010982">
    <property type="entry name" value="Lambda_DNA-bd_dom_sf"/>
</dbReference>
<evidence type="ECO:0000256" key="3">
    <source>
        <dbReference type="ARBA" id="ARBA00023163"/>
    </source>
</evidence>
<evidence type="ECO:0000259" key="4">
    <source>
        <dbReference type="PROSITE" id="PS50932"/>
    </source>
</evidence>
<sequence length="330" mass="36595">MATLKDIAERANVSLATVSRVLNYDATMAVSDATRQRIFEAAEALNYTKRGREDGSHPTKQLTIVEWYSQTQEMEDLYYMSIRISVERAARRAGFQVTTVYGGEVAGFDNHPDVTIALGKYSPAQIRTLVDVSQHLVFVDFDTLAAGYDCVVTDFEHAIEHAISLLQQHGAKLIGQLSGREVTADHQLVIEDPRVEPFRRKLGSQYNHKLMAEGDYSRQSGYNQMARLIRQLGDELPDAFMISNDAMAIGALKALLEANIDVPDRVQLVTFDDTSIASYAIPGLTAIHVAMNHMGMAAVDLAMEAIKENRQVAKKVVLGTRLVSRESTLF</sequence>
<dbReference type="PROSITE" id="PS50932">
    <property type="entry name" value="HTH_LACI_2"/>
    <property type="match status" value="1"/>
</dbReference>
<evidence type="ECO:0000313" key="5">
    <source>
        <dbReference type="EMBL" id="GKT06057.1"/>
    </source>
</evidence>
<gene>
    <name evidence="5" type="primary">rafR</name>
    <name evidence="5" type="ORF">JCM31185_13450</name>
</gene>
<dbReference type="Pfam" id="PF00356">
    <property type="entry name" value="LacI"/>
    <property type="match status" value="1"/>
</dbReference>
<dbReference type="SMART" id="SM00354">
    <property type="entry name" value="HTH_LACI"/>
    <property type="match status" value="1"/>
</dbReference>
<reference evidence="5 6" key="1">
    <citation type="submission" date="2022-03" db="EMBL/GenBank/DDBJ databases">
        <title>Draft genome sequence of Furfurilactobacillus curtus JCM 31185.</title>
        <authorList>
            <person name="Suzuki S."/>
            <person name="Endo A."/>
            <person name="Kajikawa A."/>
        </authorList>
    </citation>
    <scope>NUCLEOTIDE SEQUENCE [LARGE SCALE GENOMIC DNA]</scope>
    <source>
        <strain evidence="5 6">JCM 31185</strain>
    </source>
</reference>
<dbReference type="CDD" id="cd01544">
    <property type="entry name" value="PBP1_GalR"/>
    <property type="match status" value="1"/>
</dbReference>
<keyword evidence="1" id="KW-0805">Transcription regulation</keyword>
<dbReference type="EMBL" id="BQXO01000003">
    <property type="protein sequence ID" value="GKT06057.1"/>
    <property type="molecule type" value="Genomic_DNA"/>
</dbReference>
<comment type="caution">
    <text evidence="5">The sequence shown here is derived from an EMBL/GenBank/DDBJ whole genome shotgun (WGS) entry which is preliminary data.</text>
</comment>
<accession>A0ABQ5JTB2</accession>
<dbReference type="PROSITE" id="PS00356">
    <property type="entry name" value="HTH_LACI_1"/>
    <property type="match status" value="1"/>
</dbReference>
<evidence type="ECO:0000256" key="1">
    <source>
        <dbReference type="ARBA" id="ARBA00023015"/>
    </source>
</evidence>
<dbReference type="InterPro" id="IPR028082">
    <property type="entry name" value="Peripla_BP_I"/>
</dbReference>
<dbReference type="PANTHER" id="PTHR30146:SF149">
    <property type="entry name" value="HTH-TYPE TRANSCRIPTIONAL REGULATOR EBGR"/>
    <property type="match status" value="1"/>
</dbReference>
<evidence type="ECO:0000256" key="2">
    <source>
        <dbReference type="ARBA" id="ARBA00023125"/>
    </source>
</evidence>
<evidence type="ECO:0000313" key="6">
    <source>
        <dbReference type="Proteomes" id="UP001628078"/>
    </source>
</evidence>
<feature type="domain" description="HTH lacI-type" evidence="4">
    <location>
        <begin position="2"/>
        <end position="48"/>
    </location>
</feature>
<dbReference type="SUPFAM" id="SSF53822">
    <property type="entry name" value="Periplasmic binding protein-like I"/>
    <property type="match status" value="1"/>
</dbReference>
<keyword evidence="3" id="KW-0804">Transcription</keyword>
<organism evidence="5 6">
    <name type="scientific">Furfurilactobacillus curtus</name>
    <dbReference type="NCBI Taxonomy" id="1746200"/>
    <lineage>
        <taxon>Bacteria</taxon>
        <taxon>Bacillati</taxon>
        <taxon>Bacillota</taxon>
        <taxon>Bacilli</taxon>
        <taxon>Lactobacillales</taxon>
        <taxon>Lactobacillaceae</taxon>
        <taxon>Furfurilactobacillus</taxon>
    </lineage>
</organism>